<dbReference type="GO" id="GO:0008681">
    <property type="term" value="F:2-octaprenyl-6-methoxyphenol hydroxylase activity"/>
    <property type="evidence" value="ECO:0007669"/>
    <property type="project" value="InterPro"/>
</dbReference>
<comment type="pathway">
    <text evidence="2">Cofactor biosynthesis; ubiquinone biosynthesis.</text>
</comment>
<dbReference type="EMBL" id="MPZM01000014">
    <property type="protein sequence ID" value="PPL16532.1"/>
    <property type="molecule type" value="Genomic_DNA"/>
</dbReference>
<dbReference type="NCBIfam" id="TIGR01988">
    <property type="entry name" value="Ubi-OHases"/>
    <property type="match status" value="1"/>
</dbReference>
<evidence type="ECO:0000256" key="7">
    <source>
        <dbReference type="ARBA" id="ARBA00023033"/>
    </source>
</evidence>
<dbReference type="PRINTS" id="PR00420">
    <property type="entry name" value="RNGMNOXGNASE"/>
</dbReference>
<dbReference type="SUPFAM" id="SSF51905">
    <property type="entry name" value="FAD/NAD(P)-binding domain"/>
    <property type="match status" value="1"/>
</dbReference>
<reference evidence="10" key="1">
    <citation type="submission" date="2016-11" db="EMBL/GenBank/DDBJ databases">
        <authorList>
            <person name="Sisinthy S."/>
            <person name="Ara S."/>
            <person name="Gundlapally S.R."/>
        </authorList>
    </citation>
    <scope>NUCLEOTIDE SEQUENCE [LARGE SCALE GENOMIC DNA]</scope>
    <source>
        <strain evidence="10">V1-41</strain>
    </source>
</reference>
<dbReference type="GO" id="GO:0071949">
    <property type="term" value="F:FAD binding"/>
    <property type="evidence" value="ECO:0007669"/>
    <property type="project" value="InterPro"/>
</dbReference>
<feature type="non-terminal residue" evidence="9">
    <location>
        <position position="1"/>
    </location>
</feature>
<evidence type="ECO:0000256" key="2">
    <source>
        <dbReference type="ARBA" id="ARBA00004749"/>
    </source>
</evidence>
<evidence type="ECO:0000259" key="8">
    <source>
        <dbReference type="Pfam" id="PF01494"/>
    </source>
</evidence>
<evidence type="ECO:0000256" key="1">
    <source>
        <dbReference type="ARBA" id="ARBA00001974"/>
    </source>
</evidence>
<feature type="domain" description="FAD-binding" evidence="8">
    <location>
        <begin position="51"/>
        <end position="259"/>
    </location>
</feature>
<dbReference type="PANTHER" id="PTHR43876:SF8">
    <property type="entry name" value="2-OCTAPRENYL-6-METHOXYPHENOL HYDROXYLASE"/>
    <property type="match status" value="1"/>
</dbReference>
<keyword evidence="6" id="KW-0560">Oxidoreductase</keyword>
<dbReference type="InterPro" id="IPR018168">
    <property type="entry name" value="Ubi_Hdrlase_CS"/>
</dbReference>
<comment type="cofactor">
    <cofactor evidence="1">
        <name>FAD</name>
        <dbReference type="ChEBI" id="CHEBI:57692"/>
    </cofactor>
</comment>
<comment type="similarity">
    <text evidence="3">Belongs to the UbiH/COQ6 family.</text>
</comment>
<dbReference type="Pfam" id="PF01494">
    <property type="entry name" value="FAD_binding_3"/>
    <property type="match status" value="1"/>
</dbReference>
<dbReference type="NCBIfam" id="NF004356">
    <property type="entry name" value="PRK05732.1"/>
    <property type="match status" value="1"/>
</dbReference>
<dbReference type="OrthoDB" id="9769565at2"/>
<keyword evidence="10" id="KW-1185">Reference proteome</keyword>
<dbReference type="InterPro" id="IPR002938">
    <property type="entry name" value="FAD-bd"/>
</dbReference>
<dbReference type="PANTHER" id="PTHR43876">
    <property type="entry name" value="UBIQUINONE BIOSYNTHESIS MONOOXYGENASE COQ6, MITOCHONDRIAL"/>
    <property type="match status" value="1"/>
</dbReference>
<proteinExistence type="inferred from homology"/>
<comment type="caution">
    <text evidence="9">The sequence shown here is derived from an EMBL/GenBank/DDBJ whole genome shotgun (WGS) entry which is preliminary data.</text>
</comment>
<dbReference type="UniPathway" id="UPA00232"/>
<organism evidence="9 10">
    <name type="scientific">Oceanisphaera arctica</name>
    <dbReference type="NCBI Taxonomy" id="641510"/>
    <lineage>
        <taxon>Bacteria</taxon>
        <taxon>Pseudomonadati</taxon>
        <taxon>Pseudomonadota</taxon>
        <taxon>Gammaproteobacteria</taxon>
        <taxon>Aeromonadales</taxon>
        <taxon>Aeromonadaceae</taxon>
        <taxon>Oceanisphaera</taxon>
    </lineage>
</organism>
<evidence type="ECO:0000313" key="10">
    <source>
        <dbReference type="Proteomes" id="UP000242231"/>
    </source>
</evidence>
<dbReference type="InterPro" id="IPR011295">
    <property type="entry name" value="UbiH"/>
</dbReference>
<evidence type="ECO:0000256" key="6">
    <source>
        <dbReference type="ARBA" id="ARBA00023002"/>
    </source>
</evidence>
<dbReference type="RefSeq" id="WP_104486294.1">
    <property type="nucleotide sequence ID" value="NZ_MPZM01000014.1"/>
</dbReference>
<protein>
    <submittedName>
        <fullName evidence="9">2-octaprenyl-6-methoxyphenyl hydroxylase</fullName>
    </submittedName>
</protein>
<dbReference type="GO" id="GO:0006744">
    <property type="term" value="P:ubiquinone biosynthetic process"/>
    <property type="evidence" value="ECO:0007669"/>
    <property type="project" value="UniProtKB-UniPathway"/>
</dbReference>
<evidence type="ECO:0000256" key="5">
    <source>
        <dbReference type="ARBA" id="ARBA00022827"/>
    </source>
</evidence>
<dbReference type="NCBIfam" id="TIGR01984">
    <property type="entry name" value="UbiH"/>
    <property type="match status" value="1"/>
</dbReference>
<accession>A0A2P5TM98</accession>
<keyword evidence="4" id="KW-0285">Flavoprotein</keyword>
<evidence type="ECO:0000256" key="4">
    <source>
        <dbReference type="ARBA" id="ARBA00022630"/>
    </source>
</evidence>
<dbReference type="InterPro" id="IPR036188">
    <property type="entry name" value="FAD/NAD-bd_sf"/>
</dbReference>
<dbReference type="AlphaFoldDB" id="A0A2P5TM98"/>
<dbReference type="Proteomes" id="UP000242231">
    <property type="component" value="Unassembled WGS sequence"/>
</dbReference>
<dbReference type="Gene3D" id="3.50.50.60">
    <property type="entry name" value="FAD/NAD(P)-binding domain"/>
    <property type="match status" value="2"/>
</dbReference>
<dbReference type="InterPro" id="IPR051205">
    <property type="entry name" value="UbiH/COQ6_monooxygenase"/>
</dbReference>
<dbReference type="InterPro" id="IPR010971">
    <property type="entry name" value="UbiH/COQ6"/>
</dbReference>
<gene>
    <name evidence="9" type="ORF">UN63_08210</name>
</gene>
<name>A0A2P5TM98_9GAMM</name>
<keyword evidence="7" id="KW-0503">Monooxygenase</keyword>
<evidence type="ECO:0000256" key="3">
    <source>
        <dbReference type="ARBA" id="ARBA00005349"/>
    </source>
</evidence>
<keyword evidence="5" id="KW-0274">FAD</keyword>
<dbReference type="PROSITE" id="PS01304">
    <property type="entry name" value="UBIH"/>
    <property type="match status" value="1"/>
</dbReference>
<sequence length="332" mass="36666">LLEQLGLWPLLSDLITPITHIQVSDQGHFGQVNICADDYPVPALGYVVELHPVGRLLYRHMTQCSTIELLCPARIETLVQEPERVLLTLADGQSLAASLLLAADGSRSVVRQQLGLPSRRLDYRQGAIIANVQTAVPHQGRAFERFTREGPIALLPMGEGRCSLVWCASTERAEQLMTLDDETFLQQLQQEFGYRLGRLQRTGQRHCYPLTLDEVERPWHHRVALVGNAAHLLHPIAGQGFNLGLRDVAALVDSVRQALIDERDIGSYPVLSDYGQTRQPDQSTIVGLTTALALMFSNDHPALAAGRNLGLMAMAASGSFKDKLAWRAMGKR</sequence>
<evidence type="ECO:0000313" key="9">
    <source>
        <dbReference type="EMBL" id="PPL16532.1"/>
    </source>
</evidence>